<sequence>MSEFHFIRPLWLLTIVVLIWVIWQLRKIRISSSAWHHVIPKHLTSMLLSSNENKKPVSLIPASIIGLLFIFALAGPTWQKLPQPVFDVERGSVLIMDMSFSMLATDIKPNRLTMARYKAMDLVEKIDEGEIGLIAYAGDAFIISPLTADINNITLLLPSLSPSIMPELGSNPYPALILANEMLQNAGHIEGDIYWVTDGISSDELADINDFASEHPHRINILGVGSEQGAPITLANGELMKDRGGNIVIPKMNSPRLAGISKNSGGVYSQITADESDLENLSELKTLDAKKELQNEQDNLGDQWQEMGPYLLLIALPLMLSYFRRGVLFTPVLLSLIVASSLHAPTAQASLWDDLWQTKNQQGESHFKQQQFSEAAEQFVDPLWQGSSYYKAGDFEKALEAFKQVESIESSYNQGNALAKLEQFEQAIKAYDDVLAENPEHQDAAINKAIIEQLQQQEQEEQNQGDSNQEQDQNQNQNQNQNQDQSEQQKEDQQQSGENGENQQQQDQSQQEQEGENSDSQSEDSQSQENQNAEQNPNEQESDQESRDNEQQNAEQDESEQEQNAGAQTENAEQAEEQNPQDEQSAGVVDGTSNENNELNQKHEQMLRKVTDDPQLLLRNKMKLEYQKRRQNRSSIGVKEKW</sequence>
<dbReference type="Pfam" id="PF13432">
    <property type="entry name" value="TPR_16"/>
    <property type="match status" value="1"/>
</dbReference>
<dbReference type="SUPFAM" id="SSF48452">
    <property type="entry name" value="TPR-like"/>
    <property type="match status" value="1"/>
</dbReference>
<feature type="region of interest" description="Disordered" evidence="2">
    <location>
        <begin position="456"/>
        <end position="615"/>
    </location>
</feature>
<evidence type="ECO:0000256" key="1">
    <source>
        <dbReference type="PROSITE-ProRule" id="PRU00339"/>
    </source>
</evidence>
<gene>
    <name evidence="5" type="ORF">RI844_19555</name>
</gene>
<dbReference type="PROSITE" id="PS50234">
    <property type="entry name" value="VWFA"/>
    <property type="match status" value="1"/>
</dbReference>
<accession>A0ABZ0GNW3</accession>
<dbReference type="Pfam" id="PF13519">
    <property type="entry name" value="VWA_2"/>
    <property type="match status" value="1"/>
</dbReference>
<dbReference type="SMART" id="SM00028">
    <property type="entry name" value="TPR"/>
    <property type="match status" value="1"/>
</dbReference>
<dbReference type="InterPro" id="IPR019734">
    <property type="entry name" value="TPR_rpt"/>
</dbReference>
<feature type="transmembrane region" description="Helical" evidence="3">
    <location>
        <begin position="6"/>
        <end position="23"/>
    </location>
</feature>
<dbReference type="PROSITE" id="PS50005">
    <property type="entry name" value="TPR"/>
    <property type="match status" value="1"/>
</dbReference>
<dbReference type="EMBL" id="CP136600">
    <property type="protein sequence ID" value="WOH37531.1"/>
    <property type="molecule type" value="Genomic_DNA"/>
</dbReference>
<feature type="compositionally biased region" description="Low complexity" evidence="2">
    <location>
        <begin position="562"/>
        <end position="572"/>
    </location>
</feature>
<dbReference type="Pfam" id="PF13174">
    <property type="entry name" value="TPR_6"/>
    <property type="match status" value="1"/>
</dbReference>
<dbReference type="PANTHER" id="PTHR22550">
    <property type="entry name" value="SPORE GERMINATION PROTEIN"/>
    <property type="match status" value="1"/>
</dbReference>
<keyword evidence="3" id="KW-1133">Transmembrane helix</keyword>
<evidence type="ECO:0000256" key="2">
    <source>
        <dbReference type="SAM" id="MobiDB-lite"/>
    </source>
</evidence>
<evidence type="ECO:0000256" key="3">
    <source>
        <dbReference type="SAM" id="Phobius"/>
    </source>
</evidence>
<dbReference type="RefSeq" id="WP_348396318.1">
    <property type="nucleotide sequence ID" value="NZ_CP136600.1"/>
</dbReference>
<keyword evidence="3" id="KW-0812">Transmembrane</keyword>
<protein>
    <submittedName>
        <fullName evidence="5">Tetratricopeptide repeat protein</fullName>
    </submittedName>
</protein>
<evidence type="ECO:0000259" key="4">
    <source>
        <dbReference type="PROSITE" id="PS50234"/>
    </source>
</evidence>
<proteinExistence type="predicted"/>
<feature type="compositionally biased region" description="Low complexity" evidence="2">
    <location>
        <begin position="464"/>
        <end position="486"/>
    </location>
</feature>
<dbReference type="SUPFAM" id="SSF53300">
    <property type="entry name" value="vWA-like"/>
    <property type="match status" value="1"/>
</dbReference>
<keyword evidence="3" id="KW-0472">Membrane</keyword>
<feature type="repeat" description="TPR" evidence="1">
    <location>
        <begin position="408"/>
        <end position="441"/>
    </location>
</feature>
<evidence type="ECO:0000313" key="5">
    <source>
        <dbReference type="EMBL" id="WOH37531.1"/>
    </source>
</evidence>
<feature type="domain" description="VWFA" evidence="4">
    <location>
        <begin position="91"/>
        <end position="287"/>
    </location>
</feature>
<feature type="transmembrane region" description="Helical" evidence="3">
    <location>
        <begin position="57"/>
        <end position="78"/>
    </location>
</feature>
<reference evidence="5 6" key="1">
    <citation type="submission" date="2023-09" db="EMBL/GenBank/DDBJ databases">
        <authorList>
            <person name="Qi X."/>
        </authorList>
    </citation>
    <scope>NUCLEOTIDE SEQUENCE [LARGE SCALE GENOMIC DNA]</scope>
    <source>
        <strain evidence="5 6">S1-1</strain>
    </source>
</reference>
<evidence type="ECO:0000313" key="6">
    <source>
        <dbReference type="Proteomes" id="UP001301442"/>
    </source>
</evidence>
<dbReference type="InterPro" id="IPR011990">
    <property type="entry name" value="TPR-like_helical_dom_sf"/>
</dbReference>
<feature type="compositionally biased region" description="Low complexity" evidence="2">
    <location>
        <begin position="494"/>
        <end position="539"/>
    </location>
</feature>
<keyword evidence="6" id="KW-1185">Reference proteome</keyword>
<dbReference type="Proteomes" id="UP001301442">
    <property type="component" value="Chromosome"/>
</dbReference>
<feature type="compositionally biased region" description="Basic and acidic residues" evidence="2">
    <location>
        <begin position="600"/>
        <end position="612"/>
    </location>
</feature>
<dbReference type="InterPro" id="IPR036465">
    <property type="entry name" value="vWFA_dom_sf"/>
</dbReference>
<name>A0ABZ0GNW3_9GAMM</name>
<dbReference type="PANTHER" id="PTHR22550:SF14">
    <property type="entry name" value="VWFA DOMAIN-CONTAINING PROTEIN"/>
    <property type="match status" value="1"/>
</dbReference>
<dbReference type="InterPro" id="IPR050768">
    <property type="entry name" value="UPF0353/GerABKA_families"/>
</dbReference>
<dbReference type="InterPro" id="IPR002035">
    <property type="entry name" value="VWF_A"/>
</dbReference>
<dbReference type="Gene3D" id="1.25.40.10">
    <property type="entry name" value="Tetratricopeptide repeat domain"/>
    <property type="match status" value="1"/>
</dbReference>
<organism evidence="5 6">
    <name type="scientific">Thalassotalea fonticola</name>
    <dbReference type="NCBI Taxonomy" id="3065649"/>
    <lineage>
        <taxon>Bacteria</taxon>
        <taxon>Pseudomonadati</taxon>
        <taxon>Pseudomonadota</taxon>
        <taxon>Gammaproteobacteria</taxon>
        <taxon>Alteromonadales</taxon>
        <taxon>Colwelliaceae</taxon>
        <taxon>Thalassotalea</taxon>
    </lineage>
</organism>
<dbReference type="Gene3D" id="3.40.50.410">
    <property type="entry name" value="von Willebrand factor, type A domain"/>
    <property type="match status" value="1"/>
</dbReference>
<keyword evidence="1" id="KW-0802">TPR repeat</keyword>